<evidence type="ECO:0000313" key="1">
    <source>
        <dbReference type="EMBL" id="KAJ8376085.1"/>
    </source>
</evidence>
<protein>
    <recommendedName>
        <fullName evidence="3">Reverse transcriptase domain-containing protein</fullName>
    </recommendedName>
</protein>
<dbReference type="AlphaFoldDB" id="A0A9Q1G7I2"/>
<dbReference type="InterPro" id="IPR043502">
    <property type="entry name" value="DNA/RNA_pol_sf"/>
</dbReference>
<gene>
    <name evidence="1" type="ORF">SKAU_G00066650</name>
</gene>
<keyword evidence="2" id="KW-1185">Reference proteome</keyword>
<organism evidence="1 2">
    <name type="scientific">Synaphobranchus kaupii</name>
    <name type="common">Kaup's arrowtooth eel</name>
    <dbReference type="NCBI Taxonomy" id="118154"/>
    <lineage>
        <taxon>Eukaryota</taxon>
        <taxon>Metazoa</taxon>
        <taxon>Chordata</taxon>
        <taxon>Craniata</taxon>
        <taxon>Vertebrata</taxon>
        <taxon>Euteleostomi</taxon>
        <taxon>Actinopterygii</taxon>
        <taxon>Neopterygii</taxon>
        <taxon>Teleostei</taxon>
        <taxon>Anguilliformes</taxon>
        <taxon>Synaphobranchidae</taxon>
        <taxon>Synaphobranchus</taxon>
    </lineage>
</organism>
<dbReference type="CDD" id="cd01647">
    <property type="entry name" value="RT_LTR"/>
    <property type="match status" value="1"/>
</dbReference>
<dbReference type="EMBL" id="JAINUF010000002">
    <property type="protein sequence ID" value="KAJ8376085.1"/>
    <property type="molecule type" value="Genomic_DNA"/>
</dbReference>
<proteinExistence type="predicted"/>
<dbReference type="PANTHER" id="PTHR37984:SF5">
    <property type="entry name" value="PROTEIN NYNRIN-LIKE"/>
    <property type="match status" value="1"/>
</dbReference>
<dbReference type="InterPro" id="IPR050951">
    <property type="entry name" value="Retrovirus_Pol_polyprotein"/>
</dbReference>
<evidence type="ECO:0000313" key="2">
    <source>
        <dbReference type="Proteomes" id="UP001152622"/>
    </source>
</evidence>
<name>A0A9Q1G7I2_SYNKA</name>
<dbReference type="PANTHER" id="PTHR37984">
    <property type="entry name" value="PROTEIN CBG26694"/>
    <property type="match status" value="1"/>
</dbReference>
<dbReference type="Gene3D" id="3.30.70.270">
    <property type="match status" value="1"/>
</dbReference>
<comment type="caution">
    <text evidence="1">The sequence shown here is derived from an EMBL/GenBank/DDBJ whole genome shotgun (WGS) entry which is preliminary data.</text>
</comment>
<accession>A0A9Q1G7I2</accession>
<evidence type="ECO:0008006" key="3">
    <source>
        <dbReference type="Google" id="ProtNLM"/>
    </source>
</evidence>
<dbReference type="OrthoDB" id="6147677at2759"/>
<reference evidence="1" key="1">
    <citation type="journal article" date="2023" name="Science">
        <title>Genome structures resolve the early diversification of teleost fishes.</title>
        <authorList>
            <person name="Parey E."/>
            <person name="Louis A."/>
            <person name="Montfort J."/>
            <person name="Bouchez O."/>
            <person name="Roques C."/>
            <person name="Iampietro C."/>
            <person name="Lluch J."/>
            <person name="Castinel A."/>
            <person name="Donnadieu C."/>
            <person name="Desvignes T."/>
            <person name="Floi Bucao C."/>
            <person name="Jouanno E."/>
            <person name="Wen M."/>
            <person name="Mejri S."/>
            <person name="Dirks R."/>
            <person name="Jansen H."/>
            <person name="Henkel C."/>
            <person name="Chen W.J."/>
            <person name="Zahm M."/>
            <person name="Cabau C."/>
            <person name="Klopp C."/>
            <person name="Thompson A.W."/>
            <person name="Robinson-Rechavi M."/>
            <person name="Braasch I."/>
            <person name="Lecointre G."/>
            <person name="Bobe J."/>
            <person name="Postlethwait J.H."/>
            <person name="Berthelot C."/>
            <person name="Roest Crollius H."/>
            <person name="Guiguen Y."/>
        </authorList>
    </citation>
    <scope>NUCLEOTIDE SEQUENCE</scope>
    <source>
        <strain evidence="1">WJC10195</strain>
    </source>
</reference>
<dbReference type="SUPFAM" id="SSF56672">
    <property type="entry name" value="DNA/RNA polymerases"/>
    <property type="match status" value="1"/>
</dbReference>
<sequence length="146" mass="16602">MVVMPKAKEKIRLCVDLTHLNKWVRRERFILPAVDQMLAMLTGANFFTKLDATSGFWQVPLIKDSARLTTFITPMIQMLEGCEGAVCHADDILVYAEYLEQHNARLVLKRLRDEGLTLNDKCEFTKGKMMSNLGGIPLTQGRSERS</sequence>
<dbReference type="InterPro" id="IPR043128">
    <property type="entry name" value="Rev_trsase/Diguanyl_cyclase"/>
</dbReference>
<dbReference type="Proteomes" id="UP001152622">
    <property type="component" value="Chromosome 2"/>
</dbReference>